<dbReference type="InterPro" id="IPR016187">
    <property type="entry name" value="CTDL_fold"/>
</dbReference>
<keyword evidence="3" id="KW-1133">Transmembrane helix</keyword>
<name>A0A6P6DLF8_OCTDE</name>
<dbReference type="InParanoid" id="A0A6P6DLF8"/>
<dbReference type="PROSITE" id="PS00615">
    <property type="entry name" value="C_TYPE_LECTIN_1"/>
    <property type="match status" value="1"/>
</dbReference>
<dbReference type="SUPFAM" id="SSF56436">
    <property type="entry name" value="C-type lectin-like"/>
    <property type="match status" value="1"/>
</dbReference>
<dbReference type="AlphaFoldDB" id="A0A6P6DLF8"/>
<keyword evidence="5" id="KW-1185">Reference proteome</keyword>
<keyword evidence="1" id="KW-0430">Lectin</keyword>
<evidence type="ECO:0000256" key="3">
    <source>
        <dbReference type="SAM" id="Phobius"/>
    </source>
</evidence>
<evidence type="ECO:0000313" key="6">
    <source>
        <dbReference type="RefSeq" id="XP_023560919.1"/>
    </source>
</evidence>
<dbReference type="PANTHER" id="PTHR46746">
    <property type="entry name" value="KILLER CELL LECTIN-LIKE RECEPTOR SUBFAMILY F MEMBER 2"/>
    <property type="match status" value="1"/>
</dbReference>
<dbReference type="PANTHER" id="PTHR46746:SF9">
    <property type="entry name" value="CD209 ANTIGEN-LIKE PROTEIN C-LIKE"/>
    <property type="match status" value="1"/>
</dbReference>
<accession>A0A6P6DLF8</accession>
<dbReference type="Pfam" id="PF00059">
    <property type="entry name" value="Lectin_C"/>
    <property type="match status" value="1"/>
</dbReference>
<dbReference type="SMART" id="SM00034">
    <property type="entry name" value="CLECT"/>
    <property type="match status" value="1"/>
</dbReference>
<feature type="transmembrane region" description="Helical" evidence="3">
    <location>
        <begin position="47"/>
        <end position="67"/>
    </location>
</feature>
<organism evidence="5 6">
    <name type="scientific">Octodon degus</name>
    <name type="common">Degu</name>
    <name type="synonym">Sciurus degus</name>
    <dbReference type="NCBI Taxonomy" id="10160"/>
    <lineage>
        <taxon>Eukaryota</taxon>
        <taxon>Metazoa</taxon>
        <taxon>Chordata</taxon>
        <taxon>Craniata</taxon>
        <taxon>Vertebrata</taxon>
        <taxon>Euteleostomi</taxon>
        <taxon>Mammalia</taxon>
        <taxon>Eutheria</taxon>
        <taxon>Euarchontoglires</taxon>
        <taxon>Glires</taxon>
        <taxon>Rodentia</taxon>
        <taxon>Hystricomorpha</taxon>
        <taxon>Octodontidae</taxon>
        <taxon>Octodon</taxon>
    </lineage>
</organism>
<dbReference type="OrthoDB" id="8950604at2759"/>
<dbReference type="InterPro" id="IPR033989">
    <property type="entry name" value="CD209-like_CTLD"/>
</dbReference>
<dbReference type="FunCoup" id="A0A6P6DLF8">
    <property type="interactions" value="153"/>
</dbReference>
<dbReference type="PROSITE" id="PS50041">
    <property type="entry name" value="C_TYPE_LECTIN_2"/>
    <property type="match status" value="1"/>
</dbReference>
<dbReference type="CDD" id="cd03590">
    <property type="entry name" value="CLECT_DC-SIGN_like"/>
    <property type="match status" value="1"/>
</dbReference>
<protein>
    <submittedName>
        <fullName evidence="6">CD209 antigen-like protein A</fullName>
    </submittedName>
</protein>
<dbReference type="GO" id="GO:0030246">
    <property type="term" value="F:carbohydrate binding"/>
    <property type="evidence" value="ECO:0007669"/>
    <property type="project" value="UniProtKB-KW"/>
</dbReference>
<dbReference type="InterPro" id="IPR016186">
    <property type="entry name" value="C-type_lectin-like/link_sf"/>
</dbReference>
<dbReference type="GeneID" id="101571970"/>
<dbReference type="Gene3D" id="3.10.100.10">
    <property type="entry name" value="Mannose-Binding Protein A, subunit A"/>
    <property type="match status" value="1"/>
</dbReference>
<keyword evidence="3" id="KW-0472">Membrane</keyword>
<dbReference type="InterPro" id="IPR001304">
    <property type="entry name" value="C-type_lectin-like"/>
</dbReference>
<evidence type="ECO:0000313" key="5">
    <source>
        <dbReference type="Proteomes" id="UP000515203"/>
    </source>
</evidence>
<sequence>MAGECEPKVPGGPEEDIFRDQRFTKKDPEVSTRGPRSCPVSWGRQPLLLLLSLSLAVCFLLLVTTLVQVSRISKSPQVEAQDQQENPSSVPASQDQVYSGLEQILQQLSQINTSLARLCRPCPWTWEPFQGSCYLFSGTQGTWESSVSACRAVGAHLVIINSTAEQRFLRYWNIRKNKVTWIGLTDHRTEGSWHWVDDTPLQLSFWSKGEPNNRGDEDCAELQDDAWNDNACSAENFWICEQPSAPCPGS</sequence>
<dbReference type="InterPro" id="IPR051379">
    <property type="entry name" value="C-type_Lectin_Receptor_IMM"/>
</dbReference>
<evidence type="ECO:0000256" key="2">
    <source>
        <dbReference type="ARBA" id="ARBA00023157"/>
    </source>
</evidence>
<reference evidence="6" key="1">
    <citation type="submission" date="2025-08" db="UniProtKB">
        <authorList>
            <consortium name="RefSeq"/>
        </authorList>
    </citation>
    <scope>IDENTIFICATION</scope>
</reference>
<keyword evidence="2" id="KW-1015">Disulfide bond</keyword>
<proteinExistence type="predicted"/>
<dbReference type="RefSeq" id="XP_023560919.1">
    <property type="nucleotide sequence ID" value="XM_023705151.1"/>
</dbReference>
<evidence type="ECO:0000259" key="4">
    <source>
        <dbReference type="PROSITE" id="PS50041"/>
    </source>
</evidence>
<dbReference type="InterPro" id="IPR018378">
    <property type="entry name" value="C-type_lectin_CS"/>
</dbReference>
<feature type="domain" description="C-type lectin" evidence="4">
    <location>
        <begin position="129"/>
        <end position="241"/>
    </location>
</feature>
<dbReference type="Proteomes" id="UP000515203">
    <property type="component" value="Unplaced"/>
</dbReference>
<gene>
    <name evidence="6" type="primary">LOC101571970</name>
</gene>
<keyword evidence="3" id="KW-0812">Transmembrane</keyword>
<evidence type="ECO:0000256" key="1">
    <source>
        <dbReference type="ARBA" id="ARBA00022734"/>
    </source>
</evidence>